<dbReference type="EMBL" id="FMXO01000008">
    <property type="protein sequence ID" value="SDB34236.1"/>
    <property type="molecule type" value="Genomic_DNA"/>
</dbReference>
<dbReference type="InterPro" id="IPR012902">
    <property type="entry name" value="N_methyl_site"/>
</dbReference>
<dbReference type="SUPFAM" id="SSF54523">
    <property type="entry name" value="Pili subunits"/>
    <property type="match status" value="1"/>
</dbReference>
<reference evidence="2 3" key="1">
    <citation type="submission" date="2016-10" db="EMBL/GenBank/DDBJ databases">
        <authorList>
            <person name="de Groot N.N."/>
        </authorList>
    </citation>
    <scope>NUCLEOTIDE SEQUENCE [LARGE SCALE GENOMIC DNA]</scope>
    <source>
        <strain evidence="2 3">ASO4-2</strain>
    </source>
</reference>
<evidence type="ECO:0000313" key="3">
    <source>
        <dbReference type="Proteomes" id="UP000198771"/>
    </source>
</evidence>
<evidence type="ECO:0000256" key="1">
    <source>
        <dbReference type="SAM" id="Phobius"/>
    </source>
</evidence>
<dbReference type="RefSeq" id="WP_161946245.1">
    <property type="nucleotide sequence ID" value="NZ_FMXO01000008.1"/>
</dbReference>
<feature type="transmembrane region" description="Helical" evidence="1">
    <location>
        <begin position="6"/>
        <end position="30"/>
    </location>
</feature>
<organism evidence="2 3">
    <name type="scientific">Desulfonatronum thiosulfatophilum</name>
    <dbReference type="NCBI Taxonomy" id="617002"/>
    <lineage>
        <taxon>Bacteria</taxon>
        <taxon>Pseudomonadati</taxon>
        <taxon>Thermodesulfobacteriota</taxon>
        <taxon>Desulfovibrionia</taxon>
        <taxon>Desulfovibrionales</taxon>
        <taxon>Desulfonatronaceae</taxon>
        <taxon>Desulfonatronum</taxon>
    </lineage>
</organism>
<dbReference type="Pfam" id="PF07963">
    <property type="entry name" value="N_methyl"/>
    <property type="match status" value="1"/>
</dbReference>
<dbReference type="NCBIfam" id="TIGR02532">
    <property type="entry name" value="IV_pilin_GFxxxE"/>
    <property type="match status" value="1"/>
</dbReference>
<keyword evidence="1" id="KW-0812">Transmembrane</keyword>
<dbReference type="Proteomes" id="UP000198771">
    <property type="component" value="Unassembled WGS sequence"/>
</dbReference>
<dbReference type="InterPro" id="IPR045584">
    <property type="entry name" value="Pilin-like"/>
</dbReference>
<name>A0A1G6CMW3_9BACT</name>
<keyword evidence="1" id="KW-0472">Membrane</keyword>
<dbReference type="OrthoDB" id="5472178at2"/>
<protein>
    <submittedName>
        <fullName evidence="2">Prepilin-type N-terminal cleavage/methylation domain-containing protein</fullName>
    </submittedName>
</protein>
<keyword evidence="3" id="KW-1185">Reference proteome</keyword>
<dbReference type="Gene3D" id="3.30.700.10">
    <property type="entry name" value="Glycoprotein, Type 4 Pilin"/>
    <property type="match status" value="1"/>
</dbReference>
<proteinExistence type="predicted"/>
<keyword evidence="1" id="KW-1133">Transmembrane helix</keyword>
<dbReference type="STRING" id="617002.SAMN05660653_01647"/>
<accession>A0A1G6CMW3</accession>
<dbReference type="PROSITE" id="PS00409">
    <property type="entry name" value="PROKAR_NTER_METHYL"/>
    <property type="match status" value="1"/>
</dbReference>
<sequence>MNKEQGFTLIEVIVVLVLFGIMVALAGLGLTTGVRGYLMAAENAEMTQKAQLAMNRLSREVRQCTTCDSGTVLLTSGSYEYSIFTEEEDEVIERELLLDGTTLKISSSGGTPRILIDQINNFALIRESDGMITITLELAHSFGAIQVFETRILPRNI</sequence>
<gene>
    <name evidence="2" type="ORF">SAMN05660653_01647</name>
</gene>
<evidence type="ECO:0000313" key="2">
    <source>
        <dbReference type="EMBL" id="SDB34236.1"/>
    </source>
</evidence>
<dbReference type="AlphaFoldDB" id="A0A1G6CMW3"/>